<dbReference type="Proteomes" id="UP000004358">
    <property type="component" value="Unassembled WGS sequence"/>
</dbReference>
<dbReference type="HOGENOM" id="CLU_1773791_0_0_0"/>
<sequence>MLELFTSEGCNSCPSADQNLARVNLVSLQKLPIYTLSFHVDFWNYLGWEDPFSDATFSQRQRSDVQSFQADRVYTPQMIVNGRVEFPGSNQATDRAIAAGLRSQPPTRLELNVTAQANLAHVAWQGTDLTEQNSLLLALVQKRASH</sequence>
<comment type="caution">
    <text evidence="1">The sequence shown here is derived from an EMBL/GenBank/DDBJ whole genome shotgun (WGS) entry which is preliminary data.</text>
</comment>
<dbReference type="InterPro" id="IPR010634">
    <property type="entry name" value="DUF1223"/>
</dbReference>
<name>A3ZZA0_9BACT</name>
<dbReference type="PANTHER" id="PTHR36057:SF1">
    <property type="entry name" value="LIPOPROTEIN LIPID ATTACHMENT SITE-LIKE PROTEIN, PUTATIVE (DUF1223)-RELATED"/>
    <property type="match status" value="1"/>
</dbReference>
<gene>
    <name evidence="1" type="ORF">DSM3645_15340</name>
</gene>
<accession>A3ZZA0</accession>
<dbReference type="EMBL" id="AANZ01000023">
    <property type="protein sequence ID" value="EAQ78163.1"/>
    <property type="molecule type" value="Genomic_DNA"/>
</dbReference>
<proteinExistence type="predicted"/>
<dbReference type="eggNOG" id="COG5429">
    <property type="taxonomic scope" value="Bacteria"/>
</dbReference>
<organism evidence="1 2">
    <name type="scientific">Blastopirellula marina DSM 3645</name>
    <dbReference type="NCBI Taxonomy" id="314230"/>
    <lineage>
        <taxon>Bacteria</taxon>
        <taxon>Pseudomonadati</taxon>
        <taxon>Planctomycetota</taxon>
        <taxon>Planctomycetia</taxon>
        <taxon>Pirellulales</taxon>
        <taxon>Pirellulaceae</taxon>
        <taxon>Blastopirellula</taxon>
    </lineage>
</organism>
<dbReference type="AlphaFoldDB" id="A3ZZA0"/>
<dbReference type="InterPro" id="IPR036249">
    <property type="entry name" value="Thioredoxin-like_sf"/>
</dbReference>
<dbReference type="SUPFAM" id="SSF52833">
    <property type="entry name" value="Thioredoxin-like"/>
    <property type="match status" value="1"/>
</dbReference>
<evidence type="ECO:0000313" key="2">
    <source>
        <dbReference type="Proteomes" id="UP000004358"/>
    </source>
</evidence>
<dbReference type="STRING" id="314230.DSM3645_15340"/>
<reference evidence="1 2" key="1">
    <citation type="submission" date="2006-02" db="EMBL/GenBank/DDBJ databases">
        <authorList>
            <person name="Amann R."/>
            <person name="Ferriera S."/>
            <person name="Johnson J."/>
            <person name="Kravitz S."/>
            <person name="Halpern A."/>
            <person name="Remington K."/>
            <person name="Beeson K."/>
            <person name="Tran B."/>
            <person name="Rogers Y.-H."/>
            <person name="Friedman R."/>
            <person name="Venter J.C."/>
        </authorList>
    </citation>
    <scope>NUCLEOTIDE SEQUENCE [LARGE SCALE GENOMIC DNA]</scope>
    <source>
        <strain evidence="1 2">DSM 3645</strain>
    </source>
</reference>
<dbReference type="Pfam" id="PF06764">
    <property type="entry name" value="DUF1223"/>
    <property type="match status" value="1"/>
</dbReference>
<dbReference type="PANTHER" id="PTHR36057">
    <property type="match status" value="1"/>
</dbReference>
<evidence type="ECO:0008006" key="3">
    <source>
        <dbReference type="Google" id="ProtNLM"/>
    </source>
</evidence>
<protein>
    <recommendedName>
        <fullName evidence="3">DUF1223 domain-containing protein</fullName>
    </recommendedName>
</protein>
<dbReference type="RefSeq" id="WP_002650966.1">
    <property type="nucleotide sequence ID" value="NZ_CH672376.1"/>
</dbReference>
<evidence type="ECO:0000313" key="1">
    <source>
        <dbReference type="EMBL" id="EAQ78163.1"/>
    </source>
</evidence>